<organism evidence="2 3">
    <name type="scientific">Fomitiporia mediterranea (strain MF3/22)</name>
    <name type="common">Grapevine white-rot fungus</name>
    <dbReference type="NCBI Taxonomy" id="694068"/>
    <lineage>
        <taxon>Eukaryota</taxon>
        <taxon>Fungi</taxon>
        <taxon>Dikarya</taxon>
        <taxon>Basidiomycota</taxon>
        <taxon>Agaricomycotina</taxon>
        <taxon>Agaricomycetes</taxon>
        <taxon>Hymenochaetales</taxon>
        <taxon>Hymenochaetaceae</taxon>
        <taxon>Fomitiporia</taxon>
    </lineage>
</organism>
<keyword evidence="3" id="KW-1185">Reference proteome</keyword>
<evidence type="ECO:0000313" key="2">
    <source>
        <dbReference type="EMBL" id="EJC97331.1"/>
    </source>
</evidence>
<proteinExistence type="predicted"/>
<dbReference type="Pfam" id="PF00078">
    <property type="entry name" value="RVT_1"/>
    <property type="match status" value="1"/>
</dbReference>
<dbReference type="OrthoDB" id="3240817at2759"/>
<dbReference type="PANTHER" id="PTHR47027">
    <property type="entry name" value="REVERSE TRANSCRIPTASE DOMAIN-CONTAINING PROTEIN"/>
    <property type="match status" value="1"/>
</dbReference>
<dbReference type="PANTHER" id="PTHR47027:SF20">
    <property type="entry name" value="REVERSE TRANSCRIPTASE-LIKE PROTEIN WITH RNA-DIRECTED DNA POLYMERASE DOMAIN"/>
    <property type="match status" value="1"/>
</dbReference>
<feature type="domain" description="Reverse transcriptase" evidence="1">
    <location>
        <begin position="1"/>
        <end position="120"/>
    </location>
</feature>
<dbReference type="RefSeq" id="XP_007272406.1">
    <property type="nucleotide sequence ID" value="XM_007272344.1"/>
</dbReference>
<dbReference type="OMA" id="DHLNVWC"/>
<evidence type="ECO:0000259" key="1">
    <source>
        <dbReference type="PROSITE" id="PS50878"/>
    </source>
</evidence>
<dbReference type="PROSITE" id="PS50878">
    <property type="entry name" value="RT_POL"/>
    <property type="match status" value="1"/>
</dbReference>
<gene>
    <name evidence="2" type="ORF">FOMMEDRAFT_100058</name>
</gene>
<dbReference type="GeneID" id="18669715"/>
<name>R7SF33_FOMME</name>
<sequence length="439" mass="50385">SDSFSSNIGILTGDPASPHLWNIFFSDLYIPSHPADISLNNSYISHLEQADNIVIFSTSPTTLQIKLNNIISWCSKNFLQINHSKTVAQVFGNTTIKPTFSIDSNILNYVDKFLYLGIIFDSSQNNIFHSHYSNKASKARSITHTILALESHISIIPPKQGIQLYFARIDPHLIYTCESTPDTNKKCLFLLQSVQHTFLRRLLGLNPRSLLTPLFTETGLLPIQFRQTILVLNYLIYLLQLPPSHFAFFALQESIQLYNNKHYSWYGDLLINLSNTTSDNTLQIPNLHTSHKIVSQFIKTVKKSCYNTLNNSLLSSTQTTLIKDRHEFNKKNQPILKIIHFRHYLGVTIPEHRIAFTRLLLSDYILALVQLARTTSNRHGSIPQHKRLCRFNCNKIEDPIYTLFQCQNSEISKLRQDFLLCTPSPPPLLEEDYYLALFS</sequence>
<feature type="non-terminal residue" evidence="2">
    <location>
        <position position="1"/>
    </location>
</feature>
<accession>R7SF33</accession>
<dbReference type="KEGG" id="fme:FOMMEDRAFT_100058"/>
<evidence type="ECO:0000313" key="3">
    <source>
        <dbReference type="Proteomes" id="UP000053630"/>
    </source>
</evidence>
<dbReference type="EMBL" id="JH719066">
    <property type="protein sequence ID" value="EJC97331.1"/>
    <property type="molecule type" value="Genomic_DNA"/>
</dbReference>
<protein>
    <recommendedName>
        <fullName evidence="1">Reverse transcriptase domain-containing protein</fullName>
    </recommendedName>
</protein>
<dbReference type="InterPro" id="IPR000477">
    <property type="entry name" value="RT_dom"/>
</dbReference>
<dbReference type="Proteomes" id="UP000053630">
    <property type="component" value="Unassembled WGS sequence"/>
</dbReference>
<dbReference type="AlphaFoldDB" id="R7SF33"/>
<reference evidence="3" key="1">
    <citation type="journal article" date="2012" name="Science">
        <title>The Paleozoic origin of enzymatic lignin decomposition reconstructed from 31 fungal genomes.</title>
        <authorList>
            <person name="Floudas D."/>
            <person name="Binder M."/>
            <person name="Riley R."/>
            <person name="Barry K."/>
            <person name="Blanchette R.A."/>
            <person name="Henrissat B."/>
            <person name="Martinez A.T."/>
            <person name="Otillar R."/>
            <person name="Spatafora J.W."/>
            <person name="Yadav J.S."/>
            <person name="Aerts A."/>
            <person name="Benoit I."/>
            <person name="Boyd A."/>
            <person name="Carlson A."/>
            <person name="Copeland A."/>
            <person name="Coutinho P.M."/>
            <person name="de Vries R.P."/>
            <person name="Ferreira P."/>
            <person name="Findley K."/>
            <person name="Foster B."/>
            <person name="Gaskell J."/>
            <person name="Glotzer D."/>
            <person name="Gorecki P."/>
            <person name="Heitman J."/>
            <person name="Hesse C."/>
            <person name="Hori C."/>
            <person name="Igarashi K."/>
            <person name="Jurgens J.A."/>
            <person name="Kallen N."/>
            <person name="Kersten P."/>
            <person name="Kohler A."/>
            <person name="Kuees U."/>
            <person name="Kumar T.K.A."/>
            <person name="Kuo A."/>
            <person name="LaButti K."/>
            <person name="Larrondo L.F."/>
            <person name="Lindquist E."/>
            <person name="Ling A."/>
            <person name="Lombard V."/>
            <person name="Lucas S."/>
            <person name="Lundell T."/>
            <person name="Martin R."/>
            <person name="McLaughlin D.J."/>
            <person name="Morgenstern I."/>
            <person name="Morin E."/>
            <person name="Murat C."/>
            <person name="Nagy L.G."/>
            <person name="Nolan M."/>
            <person name="Ohm R.A."/>
            <person name="Patyshakuliyeva A."/>
            <person name="Rokas A."/>
            <person name="Ruiz-Duenas F.J."/>
            <person name="Sabat G."/>
            <person name="Salamov A."/>
            <person name="Samejima M."/>
            <person name="Schmutz J."/>
            <person name="Slot J.C."/>
            <person name="St John F."/>
            <person name="Stenlid J."/>
            <person name="Sun H."/>
            <person name="Sun S."/>
            <person name="Syed K."/>
            <person name="Tsang A."/>
            <person name="Wiebenga A."/>
            <person name="Young D."/>
            <person name="Pisabarro A."/>
            <person name="Eastwood D.C."/>
            <person name="Martin F."/>
            <person name="Cullen D."/>
            <person name="Grigoriev I.V."/>
            <person name="Hibbett D.S."/>
        </authorList>
    </citation>
    <scope>NUCLEOTIDE SEQUENCE [LARGE SCALE GENOMIC DNA]</scope>
    <source>
        <strain evidence="3">MF3/22</strain>
    </source>
</reference>
<dbReference type="eggNOG" id="ENOG502SDME">
    <property type="taxonomic scope" value="Eukaryota"/>
</dbReference>